<dbReference type="InterPro" id="IPR021765">
    <property type="entry name" value="UstYa-like"/>
</dbReference>
<keyword evidence="10" id="KW-1185">Reference proteome</keyword>
<accession>A0AAN6X094</accession>
<keyword evidence="6" id="KW-0325">Glycoprotein</keyword>
<dbReference type="PANTHER" id="PTHR33365:SF7">
    <property type="entry name" value="TAT PATHWAY SIGNAL SEQUENCE"/>
    <property type="match status" value="1"/>
</dbReference>
<comment type="caution">
    <text evidence="9">The sequence shown here is derived from an EMBL/GenBank/DDBJ whole genome shotgun (WGS) entry which is preliminary data.</text>
</comment>
<evidence type="ECO:0000313" key="10">
    <source>
        <dbReference type="Proteomes" id="UP001302126"/>
    </source>
</evidence>
<evidence type="ECO:0000256" key="8">
    <source>
        <dbReference type="SAM" id="Phobius"/>
    </source>
</evidence>
<dbReference type="Pfam" id="PF11807">
    <property type="entry name" value="UstYa"/>
    <property type="match status" value="1"/>
</dbReference>
<evidence type="ECO:0000313" key="9">
    <source>
        <dbReference type="EMBL" id="KAK4189737.1"/>
    </source>
</evidence>
<evidence type="ECO:0000256" key="5">
    <source>
        <dbReference type="ARBA" id="ARBA00023136"/>
    </source>
</evidence>
<evidence type="ECO:0000256" key="2">
    <source>
        <dbReference type="ARBA" id="ARBA00022692"/>
    </source>
</evidence>
<dbReference type="GO" id="GO:0043386">
    <property type="term" value="P:mycotoxin biosynthetic process"/>
    <property type="evidence" value="ECO:0007669"/>
    <property type="project" value="InterPro"/>
</dbReference>
<evidence type="ECO:0000256" key="7">
    <source>
        <dbReference type="ARBA" id="ARBA00035112"/>
    </source>
</evidence>
<dbReference type="Proteomes" id="UP001302126">
    <property type="component" value="Unassembled WGS sequence"/>
</dbReference>
<comment type="subcellular location">
    <subcellularLocation>
        <location evidence="1">Membrane</location>
        <topology evidence="1">Single-pass membrane protein</topology>
    </subcellularLocation>
</comment>
<evidence type="ECO:0000256" key="6">
    <source>
        <dbReference type="ARBA" id="ARBA00023180"/>
    </source>
</evidence>
<evidence type="ECO:0000256" key="1">
    <source>
        <dbReference type="ARBA" id="ARBA00004167"/>
    </source>
</evidence>
<gene>
    <name evidence="9" type="ORF">QBC35DRAFT_449981</name>
</gene>
<comment type="similarity">
    <text evidence="7">Belongs to the ustYa family.</text>
</comment>
<reference evidence="9" key="1">
    <citation type="journal article" date="2023" name="Mol. Phylogenet. Evol.">
        <title>Genome-scale phylogeny and comparative genomics of the fungal order Sordariales.</title>
        <authorList>
            <person name="Hensen N."/>
            <person name="Bonometti L."/>
            <person name="Westerberg I."/>
            <person name="Brannstrom I.O."/>
            <person name="Guillou S."/>
            <person name="Cros-Aarteil S."/>
            <person name="Calhoun S."/>
            <person name="Haridas S."/>
            <person name="Kuo A."/>
            <person name="Mondo S."/>
            <person name="Pangilinan J."/>
            <person name="Riley R."/>
            <person name="LaButti K."/>
            <person name="Andreopoulos B."/>
            <person name="Lipzen A."/>
            <person name="Chen C."/>
            <person name="Yan M."/>
            <person name="Daum C."/>
            <person name="Ng V."/>
            <person name="Clum A."/>
            <person name="Steindorff A."/>
            <person name="Ohm R.A."/>
            <person name="Martin F."/>
            <person name="Silar P."/>
            <person name="Natvig D.O."/>
            <person name="Lalanne C."/>
            <person name="Gautier V."/>
            <person name="Ament-Velasquez S.L."/>
            <person name="Kruys A."/>
            <person name="Hutchinson M.I."/>
            <person name="Powell A.J."/>
            <person name="Barry K."/>
            <person name="Miller A.N."/>
            <person name="Grigoriev I.V."/>
            <person name="Debuchy R."/>
            <person name="Gladieux P."/>
            <person name="Hiltunen Thoren M."/>
            <person name="Johannesson H."/>
        </authorList>
    </citation>
    <scope>NUCLEOTIDE SEQUENCE</scope>
    <source>
        <strain evidence="9">PSN309</strain>
    </source>
</reference>
<keyword evidence="2 8" id="KW-0812">Transmembrane</keyword>
<name>A0AAN6X094_9PEZI</name>
<evidence type="ECO:0000256" key="3">
    <source>
        <dbReference type="ARBA" id="ARBA00022989"/>
    </source>
</evidence>
<dbReference type="EMBL" id="MU864372">
    <property type="protein sequence ID" value="KAK4189737.1"/>
    <property type="molecule type" value="Genomic_DNA"/>
</dbReference>
<proteinExistence type="inferred from homology"/>
<evidence type="ECO:0000256" key="4">
    <source>
        <dbReference type="ARBA" id="ARBA00023026"/>
    </source>
</evidence>
<keyword evidence="4" id="KW-0843">Virulence</keyword>
<keyword evidence="5 8" id="KW-0472">Membrane</keyword>
<dbReference type="GO" id="GO:0016020">
    <property type="term" value="C:membrane"/>
    <property type="evidence" value="ECO:0007669"/>
    <property type="project" value="UniProtKB-SubCell"/>
</dbReference>
<feature type="transmembrane region" description="Helical" evidence="8">
    <location>
        <begin position="48"/>
        <end position="66"/>
    </location>
</feature>
<protein>
    <recommendedName>
        <fullName evidence="11">Tat pathway signal sequence</fullName>
    </recommendedName>
</protein>
<dbReference type="PANTHER" id="PTHR33365">
    <property type="entry name" value="YALI0B05434P"/>
    <property type="match status" value="1"/>
</dbReference>
<evidence type="ECO:0008006" key="11">
    <source>
        <dbReference type="Google" id="ProtNLM"/>
    </source>
</evidence>
<dbReference type="AlphaFoldDB" id="A0AAN6X094"/>
<sequence>MASEKKPHQYAPLLSQEVNHEDLESIPLTSNFTLDLLQQEITKWRRRFYLLLASSLICILTISAGSEYRLRTTPTSEFSCPIFPTNHGSVEIPYSPAPVKYVNKYLVGDPDTKKFMGEPRPELDEAWHELLDATLIRYTDDELALANNATSVRHKDGGYVGGLGISHALHCIKRIKQYLHPEYYYSHEKQDWKELYSHVDHCLESLRQELMCSADVNVYTLKWTRHSRFKPSVKVPQPHACVDWEALHGWMKGRASRFEDMIGPPDRLYEGLE</sequence>
<reference evidence="9" key="2">
    <citation type="submission" date="2023-05" db="EMBL/GenBank/DDBJ databases">
        <authorList>
            <consortium name="Lawrence Berkeley National Laboratory"/>
            <person name="Steindorff A."/>
            <person name="Hensen N."/>
            <person name="Bonometti L."/>
            <person name="Westerberg I."/>
            <person name="Brannstrom I.O."/>
            <person name="Guillou S."/>
            <person name="Cros-Aarteil S."/>
            <person name="Calhoun S."/>
            <person name="Haridas S."/>
            <person name="Kuo A."/>
            <person name="Mondo S."/>
            <person name="Pangilinan J."/>
            <person name="Riley R."/>
            <person name="Labutti K."/>
            <person name="Andreopoulos B."/>
            <person name="Lipzen A."/>
            <person name="Chen C."/>
            <person name="Yanf M."/>
            <person name="Daum C."/>
            <person name="Ng V."/>
            <person name="Clum A."/>
            <person name="Ohm R."/>
            <person name="Martin F."/>
            <person name="Silar P."/>
            <person name="Natvig D."/>
            <person name="Lalanne C."/>
            <person name="Gautier V."/>
            <person name="Ament-Velasquez S.L."/>
            <person name="Kruys A."/>
            <person name="Hutchinson M.I."/>
            <person name="Powell A.J."/>
            <person name="Barry K."/>
            <person name="Miller A.N."/>
            <person name="Grigoriev I.V."/>
            <person name="Debuchy R."/>
            <person name="Gladieux P."/>
            <person name="Thoren M.H."/>
            <person name="Johannesson H."/>
        </authorList>
    </citation>
    <scope>NUCLEOTIDE SEQUENCE</scope>
    <source>
        <strain evidence="9">PSN309</strain>
    </source>
</reference>
<organism evidence="9 10">
    <name type="scientific">Podospora australis</name>
    <dbReference type="NCBI Taxonomy" id="1536484"/>
    <lineage>
        <taxon>Eukaryota</taxon>
        <taxon>Fungi</taxon>
        <taxon>Dikarya</taxon>
        <taxon>Ascomycota</taxon>
        <taxon>Pezizomycotina</taxon>
        <taxon>Sordariomycetes</taxon>
        <taxon>Sordariomycetidae</taxon>
        <taxon>Sordariales</taxon>
        <taxon>Podosporaceae</taxon>
        <taxon>Podospora</taxon>
    </lineage>
</organism>
<keyword evidence="3 8" id="KW-1133">Transmembrane helix</keyword>